<reference evidence="1 2" key="1">
    <citation type="submission" date="2022-12" db="EMBL/GenBank/DDBJ databases">
        <title>Sphingomonas abieness sp. nov., an endophytic bacterium isolated from Abies koreana.</title>
        <authorList>
            <person name="Jiang L."/>
            <person name="Lee J."/>
        </authorList>
    </citation>
    <scope>NUCLEOTIDE SEQUENCE [LARGE SCALE GENOMIC DNA]</scope>
    <source>
        <strain evidence="2">PAMB 00755</strain>
    </source>
</reference>
<name>A0ABY7NQH5_9SPHN</name>
<dbReference type="Proteomes" id="UP001210865">
    <property type="component" value="Chromosome"/>
</dbReference>
<dbReference type="RefSeq" id="WP_270077513.1">
    <property type="nucleotide sequence ID" value="NZ_CP115174.1"/>
</dbReference>
<gene>
    <name evidence="1" type="ORF">PBT88_01625</name>
</gene>
<protein>
    <submittedName>
        <fullName evidence="1">Uncharacterized protein</fullName>
    </submittedName>
</protein>
<evidence type="ECO:0000313" key="1">
    <source>
        <dbReference type="EMBL" id="WBO22873.1"/>
    </source>
</evidence>
<sequence>MKHDFELREAAQRIYCNRNLEPDSSFERAERKRDPDYLGAIDAALEMRRAFWDFDIKSRQLPLL</sequence>
<keyword evidence="2" id="KW-1185">Reference proteome</keyword>
<dbReference type="EMBL" id="CP115174">
    <property type="protein sequence ID" value="WBO22873.1"/>
    <property type="molecule type" value="Genomic_DNA"/>
</dbReference>
<evidence type="ECO:0000313" key="2">
    <source>
        <dbReference type="Proteomes" id="UP001210865"/>
    </source>
</evidence>
<accession>A0ABY7NQH5</accession>
<proteinExistence type="predicted"/>
<organism evidence="1 2">
    <name type="scientific">Sphingomonas abietis</name>
    <dbReference type="NCBI Taxonomy" id="3012344"/>
    <lineage>
        <taxon>Bacteria</taxon>
        <taxon>Pseudomonadati</taxon>
        <taxon>Pseudomonadota</taxon>
        <taxon>Alphaproteobacteria</taxon>
        <taxon>Sphingomonadales</taxon>
        <taxon>Sphingomonadaceae</taxon>
        <taxon>Sphingomonas</taxon>
    </lineage>
</organism>